<dbReference type="GeneID" id="10326707"/>
<name>E3SIW9_9CAUD</name>
<reference evidence="1 2" key="1">
    <citation type="journal article" date="2010" name="Environ. Microbiol.">
        <title>Genomic analysis of oceanic cyanobacterial myoviruses compared with T4-like myoviruses from diverse hosts and environments.</title>
        <authorList>
            <person name="Sullivan M.B."/>
            <person name="Huang K.H."/>
            <person name="Ignacio-Espinoza J.C."/>
            <person name="Berlin A.M."/>
            <person name="Kelly L."/>
            <person name="Weigele P.R."/>
            <person name="DeFrancesco A.S."/>
            <person name="Kern S.E."/>
            <person name="Thompson L.R."/>
            <person name="Young S."/>
            <person name="Yandava C."/>
            <person name="Fu R."/>
            <person name="Krastins B."/>
            <person name="Chase M."/>
            <person name="Sarracino D."/>
            <person name="Osburne M.S."/>
            <person name="Henn M.R."/>
            <person name="Chisholm S.W."/>
        </authorList>
    </citation>
    <scope>NUCLEOTIDE SEQUENCE [LARGE SCALE GENOMIC DNA]</scope>
    <source>
        <strain evidence="1">8017-1</strain>
    </source>
</reference>
<dbReference type="EMBL" id="GU071095">
    <property type="protein sequence ID" value="ADO97417.1"/>
    <property type="molecule type" value="Genomic_DNA"/>
</dbReference>
<proteinExistence type="predicted"/>
<dbReference type="Proteomes" id="UP000006524">
    <property type="component" value="Segment"/>
</dbReference>
<accession>E3SIW9</accession>
<organism evidence="1 2">
    <name type="scientific">Synechococcus phage S-SM2</name>
    <dbReference type="NCBI Taxonomy" id="444860"/>
    <lineage>
        <taxon>Viruses</taxon>
        <taxon>Duplodnaviria</taxon>
        <taxon>Heunggongvirae</taxon>
        <taxon>Uroviricota</taxon>
        <taxon>Caudoviricetes</taxon>
        <taxon>Pantevenvirales</taxon>
        <taxon>Kyanoviridae</taxon>
        <taxon>Nilusvirus</taxon>
        <taxon>Nilusvirus ssm2</taxon>
    </lineage>
</organism>
<dbReference type="RefSeq" id="YP_004322231.1">
    <property type="nucleotide sequence ID" value="NC_015279.1"/>
</dbReference>
<evidence type="ECO:0000313" key="2">
    <source>
        <dbReference type="Proteomes" id="UP000006524"/>
    </source>
</evidence>
<evidence type="ECO:0000313" key="1">
    <source>
        <dbReference type="EMBL" id="ADO97417.1"/>
    </source>
</evidence>
<protein>
    <submittedName>
        <fullName evidence="1">Uncharacterized protein</fullName>
    </submittedName>
</protein>
<sequence>MSTTKAMTITERNQKLYDLRKKLDQKRMELAWIETEIMAVNSQYDRENSPDLFEQMFGEKNTLWDHLDRGQDSAFMDDNFGG</sequence>
<dbReference type="OrthoDB" id="29057at10239"/>
<gene>
    <name evidence="1" type="ORF">SSM2_075</name>
</gene>
<dbReference type="KEGG" id="vg:10326707"/>
<keyword evidence="2" id="KW-1185">Reference proteome</keyword>